<organism evidence="1 2">
    <name type="scientific">Frigidibacter albus</name>
    <dbReference type="NCBI Taxonomy" id="1465486"/>
    <lineage>
        <taxon>Bacteria</taxon>
        <taxon>Pseudomonadati</taxon>
        <taxon>Pseudomonadota</taxon>
        <taxon>Alphaproteobacteria</taxon>
        <taxon>Rhodobacterales</taxon>
        <taxon>Paracoccaceae</taxon>
        <taxon>Frigidibacter</taxon>
    </lineage>
</organism>
<dbReference type="AlphaFoldDB" id="A0A6L8VNU3"/>
<gene>
    <name evidence="1" type="ORF">GS660_17235</name>
</gene>
<dbReference type="OrthoDB" id="5298197at2"/>
<comment type="caution">
    <text evidence="1">The sequence shown here is derived from an EMBL/GenBank/DDBJ whole genome shotgun (WGS) entry which is preliminary data.</text>
</comment>
<reference evidence="1 2" key="1">
    <citation type="submission" date="2020-01" db="EMBL/GenBank/DDBJ databases">
        <title>Frigidibacter albus SP32T (=CGMCC 1.13995T).</title>
        <authorList>
            <person name="Liao X."/>
        </authorList>
    </citation>
    <scope>NUCLEOTIDE SEQUENCE [LARGE SCALE GENOMIC DNA]</scope>
    <source>
        <strain evidence="1 2">SP32</strain>
    </source>
</reference>
<keyword evidence="2" id="KW-1185">Reference proteome</keyword>
<accession>A0A6L8VNU3</accession>
<dbReference type="RefSeq" id="WP_161348221.1">
    <property type="nucleotide sequence ID" value="NZ_BMGW01000012.1"/>
</dbReference>
<dbReference type="Proteomes" id="UP000477083">
    <property type="component" value="Unassembled WGS sequence"/>
</dbReference>
<evidence type="ECO:0000313" key="1">
    <source>
        <dbReference type="EMBL" id="MZQ90840.1"/>
    </source>
</evidence>
<protein>
    <submittedName>
        <fullName evidence="1">DUF1850 domain-containing protein</fullName>
    </submittedName>
</protein>
<name>A0A6L8VNU3_9RHOB</name>
<dbReference type="EMBL" id="WWNR01000012">
    <property type="protein sequence ID" value="MZQ90840.1"/>
    <property type="molecule type" value="Genomic_DNA"/>
</dbReference>
<evidence type="ECO:0000313" key="2">
    <source>
        <dbReference type="Proteomes" id="UP000477083"/>
    </source>
</evidence>
<proteinExistence type="predicted"/>
<dbReference type="InterPro" id="IPR015001">
    <property type="entry name" value="DUF1850"/>
</dbReference>
<dbReference type="Pfam" id="PF08905">
    <property type="entry name" value="DUF1850"/>
    <property type="match status" value="1"/>
</dbReference>
<sequence>MSLCIAAGGKVIALVASSFTLSWSHSTAHTEWWERWEVTAEGLRPVEARILGAGAGMEPPPDAVLKADGWHYRPDLPPQREVFLAASGATGGGWRLCVDEDCRTLGTTEGEPLRLWQADACGADG</sequence>